<dbReference type="Proteomes" id="UP000824208">
    <property type="component" value="Unassembled WGS sequence"/>
</dbReference>
<sequence length="69" mass="7696">MKERDVLRCALHLLLDQEEELERLCPACRREALEGRCPVCGAPVGAAEAGENAAFDRERYKALSRGVRP</sequence>
<organism evidence="1 2">
    <name type="scientific">Candidatus Flavonifractor intestinipullorum</name>
    <dbReference type="NCBI Taxonomy" id="2838587"/>
    <lineage>
        <taxon>Bacteria</taxon>
        <taxon>Bacillati</taxon>
        <taxon>Bacillota</taxon>
        <taxon>Clostridia</taxon>
        <taxon>Eubacteriales</taxon>
        <taxon>Oscillospiraceae</taxon>
        <taxon>Flavonifractor</taxon>
    </lineage>
</organism>
<proteinExistence type="predicted"/>
<gene>
    <name evidence="1" type="ORF">H9714_04295</name>
</gene>
<reference evidence="1" key="1">
    <citation type="journal article" date="2021" name="PeerJ">
        <title>Extensive microbial diversity within the chicken gut microbiome revealed by metagenomics and culture.</title>
        <authorList>
            <person name="Gilroy R."/>
            <person name="Ravi A."/>
            <person name="Getino M."/>
            <person name="Pursley I."/>
            <person name="Horton D.L."/>
            <person name="Alikhan N.F."/>
            <person name="Baker D."/>
            <person name="Gharbi K."/>
            <person name="Hall N."/>
            <person name="Watson M."/>
            <person name="Adriaenssens E.M."/>
            <person name="Foster-Nyarko E."/>
            <person name="Jarju S."/>
            <person name="Secka A."/>
            <person name="Antonio M."/>
            <person name="Oren A."/>
            <person name="Chaudhuri R.R."/>
            <person name="La Ragione R."/>
            <person name="Hildebrand F."/>
            <person name="Pallen M.J."/>
        </authorList>
    </citation>
    <scope>NUCLEOTIDE SEQUENCE</scope>
    <source>
        <strain evidence="1">CHK189-11263</strain>
    </source>
</reference>
<reference evidence="1" key="2">
    <citation type="submission" date="2021-04" db="EMBL/GenBank/DDBJ databases">
        <authorList>
            <person name="Gilroy R."/>
        </authorList>
    </citation>
    <scope>NUCLEOTIDE SEQUENCE</scope>
    <source>
        <strain evidence="1">CHK189-11263</strain>
    </source>
</reference>
<name>A0A9D2M9M0_9FIRM</name>
<evidence type="ECO:0000313" key="1">
    <source>
        <dbReference type="EMBL" id="HJB56755.1"/>
    </source>
</evidence>
<comment type="caution">
    <text evidence="1">The sequence shown here is derived from an EMBL/GenBank/DDBJ whole genome shotgun (WGS) entry which is preliminary data.</text>
</comment>
<protein>
    <submittedName>
        <fullName evidence="1">Molybdopterin oxidoreductase</fullName>
    </submittedName>
</protein>
<accession>A0A9D2M9M0</accession>
<dbReference type="AlphaFoldDB" id="A0A9D2M9M0"/>
<dbReference type="EMBL" id="DWYC01000046">
    <property type="protein sequence ID" value="HJB56755.1"/>
    <property type="molecule type" value="Genomic_DNA"/>
</dbReference>
<evidence type="ECO:0000313" key="2">
    <source>
        <dbReference type="Proteomes" id="UP000824208"/>
    </source>
</evidence>